<organism evidence="1 2">
    <name type="scientific">Blastococcus tunisiensis</name>
    <dbReference type="NCBI Taxonomy" id="1798228"/>
    <lineage>
        <taxon>Bacteria</taxon>
        <taxon>Bacillati</taxon>
        <taxon>Actinomycetota</taxon>
        <taxon>Actinomycetes</taxon>
        <taxon>Geodermatophilales</taxon>
        <taxon>Geodermatophilaceae</taxon>
        <taxon>Blastococcus</taxon>
    </lineage>
</organism>
<evidence type="ECO:0000313" key="1">
    <source>
        <dbReference type="EMBL" id="SFF25144.1"/>
    </source>
</evidence>
<sequence>MRAPQLTAAFAATALLLTACGGSPLEGKTGSEVVTAAADALEEAGSVHIAGAVDQDGQEGEVDLHLQGDDLTGTLSMDGAEMELLGVDGTLYIKGTPEFWAASGLPEEMSALFEDQWVILPDEAAGEFQEFSLAGFVDQLRNPESPVQDEVRSDELDGEDVVVVEQEDGSSLTVADSDEAYPLEMTGEGTGTITFSRFGETEEISAPEDALDLNDLMGG</sequence>
<name>A0A1I2H4N3_9ACTN</name>
<evidence type="ECO:0000313" key="2">
    <source>
        <dbReference type="Proteomes" id="UP000198589"/>
    </source>
</evidence>
<proteinExistence type="predicted"/>
<gene>
    <name evidence="1" type="ORF">SAMN05216574_110139</name>
</gene>
<dbReference type="RefSeq" id="WP_092199871.1">
    <property type="nucleotide sequence ID" value="NZ_FOND01000010.1"/>
</dbReference>
<dbReference type="OrthoDB" id="4350224at2"/>
<accession>A0A1I2H4N3</accession>
<dbReference type="AlphaFoldDB" id="A0A1I2H4N3"/>
<keyword evidence="2" id="KW-1185">Reference proteome</keyword>
<dbReference type="EMBL" id="FOND01000010">
    <property type="protein sequence ID" value="SFF25144.1"/>
    <property type="molecule type" value="Genomic_DNA"/>
</dbReference>
<protein>
    <recommendedName>
        <fullName evidence="3">Lipoprotein</fullName>
    </recommendedName>
</protein>
<dbReference type="Proteomes" id="UP000198589">
    <property type="component" value="Unassembled WGS sequence"/>
</dbReference>
<dbReference type="PROSITE" id="PS51257">
    <property type="entry name" value="PROKAR_LIPOPROTEIN"/>
    <property type="match status" value="1"/>
</dbReference>
<reference evidence="2" key="1">
    <citation type="submission" date="2016-10" db="EMBL/GenBank/DDBJ databases">
        <authorList>
            <person name="Varghese N."/>
            <person name="Submissions S."/>
        </authorList>
    </citation>
    <scope>NUCLEOTIDE SEQUENCE [LARGE SCALE GENOMIC DNA]</scope>
    <source>
        <strain evidence="2">DSM 46838</strain>
    </source>
</reference>
<evidence type="ECO:0008006" key="3">
    <source>
        <dbReference type="Google" id="ProtNLM"/>
    </source>
</evidence>
<dbReference type="Gene3D" id="2.50.20.20">
    <property type="match status" value="1"/>
</dbReference>